<dbReference type="InterPro" id="IPR029035">
    <property type="entry name" value="DHS-like_NAD/FAD-binding_dom"/>
</dbReference>
<name>A0A6H5HZW4_9HYME</name>
<keyword evidence="3" id="KW-0479">Metal-binding</keyword>
<dbReference type="Pfam" id="PF02776">
    <property type="entry name" value="TPP_enzyme_N"/>
    <property type="match status" value="1"/>
</dbReference>
<dbReference type="InterPro" id="IPR012000">
    <property type="entry name" value="Thiamin_PyroP_enz_cen_dom"/>
</dbReference>
<evidence type="ECO:0000259" key="7">
    <source>
        <dbReference type="Pfam" id="PF00205"/>
    </source>
</evidence>
<dbReference type="Proteomes" id="UP000479190">
    <property type="component" value="Unassembled WGS sequence"/>
</dbReference>
<comment type="similarity">
    <text evidence="2">Belongs to the TPP enzyme family.</text>
</comment>
<dbReference type="Gene3D" id="3.40.50.1220">
    <property type="entry name" value="TPP-binding domain"/>
    <property type="match status" value="1"/>
</dbReference>
<dbReference type="GO" id="GO:0030976">
    <property type="term" value="F:thiamine pyrophosphate binding"/>
    <property type="evidence" value="ECO:0007669"/>
    <property type="project" value="InterPro"/>
</dbReference>
<dbReference type="GO" id="GO:0001561">
    <property type="term" value="P:fatty acid alpha-oxidation"/>
    <property type="evidence" value="ECO:0007669"/>
    <property type="project" value="TreeGrafter"/>
</dbReference>
<organism evidence="9 10">
    <name type="scientific">Trichogramma brassicae</name>
    <dbReference type="NCBI Taxonomy" id="86971"/>
    <lineage>
        <taxon>Eukaryota</taxon>
        <taxon>Metazoa</taxon>
        <taxon>Ecdysozoa</taxon>
        <taxon>Arthropoda</taxon>
        <taxon>Hexapoda</taxon>
        <taxon>Insecta</taxon>
        <taxon>Pterygota</taxon>
        <taxon>Neoptera</taxon>
        <taxon>Endopterygota</taxon>
        <taxon>Hymenoptera</taxon>
        <taxon>Apocrita</taxon>
        <taxon>Proctotrupomorpha</taxon>
        <taxon>Chalcidoidea</taxon>
        <taxon>Trichogrammatidae</taxon>
        <taxon>Trichogramma</taxon>
    </lineage>
</organism>
<evidence type="ECO:0008006" key="11">
    <source>
        <dbReference type="Google" id="ProtNLM"/>
    </source>
</evidence>
<dbReference type="Gene3D" id="3.40.50.970">
    <property type="match status" value="1"/>
</dbReference>
<keyword evidence="6" id="KW-0456">Lyase</keyword>
<dbReference type="FunFam" id="3.40.50.1220:FF:000006">
    <property type="entry name" value="2-hydroxyacyl-CoA lyase 1"/>
    <property type="match status" value="1"/>
</dbReference>
<dbReference type="InterPro" id="IPR029061">
    <property type="entry name" value="THDP-binding"/>
</dbReference>
<dbReference type="InterPro" id="IPR045025">
    <property type="entry name" value="HACL1-like"/>
</dbReference>
<evidence type="ECO:0000256" key="6">
    <source>
        <dbReference type="ARBA" id="ARBA00023239"/>
    </source>
</evidence>
<dbReference type="InterPro" id="IPR012001">
    <property type="entry name" value="Thiamin_PyroP_enz_TPP-bd_dom"/>
</dbReference>
<evidence type="ECO:0000256" key="3">
    <source>
        <dbReference type="ARBA" id="ARBA00022723"/>
    </source>
</evidence>
<comment type="cofactor">
    <cofactor evidence="1">
        <name>thiamine diphosphate</name>
        <dbReference type="ChEBI" id="CHEBI:58937"/>
    </cofactor>
</comment>
<feature type="domain" description="Thiamine pyrophosphate enzyme N-terminal TPP-binding" evidence="8">
    <location>
        <begin position="62"/>
        <end position="118"/>
    </location>
</feature>
<dbReference type="SUPFAM" id="SSF52467">
    <property type="entry name" value="DHS-like NAD/FAD-binding domain"/>
    <property type="match status" value="1"/>
</dbReference>
<keyword evidence="4" id="KW-0460">Magnesium</keyword>
<dbReference type="GO" id="GO:0016830">
    <property type="term" value="F:carbon-carbon lyase activity"/>
    <property type="evidence" value="ECO:0007669"/>
    <property type="project" value="UniProtKB-ARBA"/>
</dbReference>
<dbReference type="CDD" id="cd07035">
    <property type="entry name" value="TPP_PYR_POX_like"/>
    <property type="match status" value="1"/>
</dbReference>
<accession>A0A6H5HZW4</accession>
<feature type="domain" description="Thiamine pyrophosphate enzyme central" evidence="7">
    <location>
        <begin position="215"/>
        <end position="342"/>
    </location>
</feature>
<evidence type="ECO:0000256" key="2">
    <source>
        <dbReference type="ARBA" id="ARBA00007812"/>
    </source>
</evidence>
<keyword evidence="5" id="KW-0786">Thiamine pyrophosphate</keyword>
<keyword evidence="10" id="KW-1185">Reference proteome</keyword>
<dbReference type="Pfam" id="PF00205">
    <property type="entry name" value="TPP_enzyme_M"/>
    <property type="match status" value="1"/>
</dbReference>
<evidence type="ECO:0000256" key="4">
    <source>
        <dbReference type="ARBA" id="ARBA00022842"/>
    </source>
</evidence>
<proteinExistence type="inferred from homology"/>
<protein>
    <recommendedName>
        <fullName evidence="11">Thiamine pyrophosphate enzyme central domain-containing protein</fullName>
    </recommendedName>
</protein>
<sequence>MGHPVIELSLALQAAGLRYLGFRNEQAACYAAQAYGYLTSEYLQTIAVHQRCSFKCLPISFFKGKPAAVLCVSGPGVLHAIGGMANAQVNCWPVLVLGGSCPQDHEGIGGFQEWSQVEAARPYCKYSARPPSAALIPLHVEKAVRLATYGRPGTTCSDFSSLAGKFNSRSYFLFVGAAYLDLPATLLKQKVDSSRVVRVKPVPEPPLAYPDAGLIEQAADLIQNAEKPLLIVGKGAAYARAESAVRELVSNTGIPFLPTPMGKGVVPDTDVNCVASARSSALLQSDVVVLLGARLNWMLHFGKSPRYRPDVKFVQVDLCAEELHNSVQASVAIQADIGPAAQLLAKALRDRHFKLSKNHAWWNELNAKGNKNKQILNVQDGPSLINIMINPQADRKEQAFSWLTESKL</sequence>
<reference evidence="9 10" key="1">
    <citation type="submission" date="2020-02" db="EMBL/GenBank/DDBJ databases">
        <authorList>
            <person name="Ferguson B K."/>
        </authorList>
    </citation>
    <scope>NUCLEOTIDE SEQUENCE [LARGE SCALE GENOMIC DNA]</scope>
</reference>
<dbReference type="GO" id="GO:0005777">
    <property type="term" value="C:peroxisome"/>
    <property type="evidence" value="ECO:0007669"/>
    <property type="project" value="TreeGrafter"/>
</dbReference>
<evidence type="ECO:0000256" key="1">
    <source>
        <dbReference type="ARBA" id="ARBA00001964"/>
    </source>
</evidence>
<evidence type="ECO:0000313" key="10">
    <source>
        <dbReference type="Proteomes" id="UP000479190"/>
    </source>
</evidence>
<dbReference type="EMBL" id="CADCXV010000639">
    <property type="protein sequence ID" value="CAB0031319.1"/>
    <property type="molecule type" value="Genomic_DNA"/>
</dbReference>
<dbReference type="OrthoDB" id="16262at2759"/>
<evidence type="ECO:0000313" key="9">
    <source>
        <dbReference type="EMBL" id="CAB0031319.1"/>
    </source>
</evidence>
<gene>
    <name evidence="9" type="ORF">TBRA_LOCUS3295</name>
</gene>
<dbReference type="SUPFAM" id="SSF52518">
    <property type="entry name" value="Thiamin diphosphate-binding fold (THDP-binding)"/>
    <property type="match status" value="1"/>
</dbReference>
<evidence type="ECO:0000256" key="5">
    <source>
        <dbReference type="ARBA" id="ARBA00023052"/>
    </source>
</evidence>
<dbReference type="GO" id="GO:0000287">
    <property type="term" value="F:magnesium ion binding"/>
    <property type="evidence" value="ECO:0007669"/>
    <property type="project" value="InterPro"/>
</dbReference>
<evidence type="ECO:0000259" key="8">
    <source>
        <dbReference type="Pfam" id="PF02776"/>
    </source>
</evidence>
<dbReference type="AlphaFoldDB" id="A0A6H5HZW4"/>
<dbReference type="PANTHER" id="PTHR43710:SF2">
    <property type="entry name" value="2-HYDROXYACYL-COA LYASE 1"/>
    <property type="match status" value="1"/>
</dbReference>
<dbReference type="PANTHER" id="PTHR43710">
    <property type="entry name" value="2-HYDROXYACYL-COA LYASE"/>
    <property type="match status" value="1"/>
</dbReference>